<organism evidence="14 15">
    <name type="scientific">Aldrovandia affinis</name>
    <dbReference type="NCBI Taxonomy" id="143900"/>
    <lineage>
        <taxon>Eukaryota</taxon>
        <taxon>Metazoa</taxon>
        <taxon>Chordata</taxon>
        <taxon>Craniata</taxon>
        <taxon>Vertebrata</taxon>
        <taxon>Euteleostomi</taxon>
        <taxon>Actinopterygii</taxon>
        <taxon>Neopterygii</taxon>
        <taxon>Teleostei</taxon>
        <taxon>Notacanthiformes</taxon>
        <taxon>Halosauridae</taxon>
        <taxon>Aldrovandia</taxon>
    </lineage>
</organism>
<reference evidence="14" key="1">
    <citation type="journal article" date="2023" name="Science">
        <title>Genome structures resolve the early diversification of teleost fishes.</title>
        <authorList>
            <person name="Parey E."/>
            <person name="Louis A."/>
            <person name="Montfort J."/>
            <person name="Bouchez O."/>
            <person name="Roques C."/>
            <person name="Iampietro C."/>
            <person name="Lluch J."/>
            <person name="Castinel A."/>
            <person name="Donnadieu C."/>
            <person name="Desvignes T."/>
            <person name="Floi Bucao C."/>
            <person name="Jouanno E."/>
            <person name="Wen M."/>
            <person name="Mejri S."/>
            <person name="Dirks R."/>
            <person name="Jansen H."/>
            <person name="Henkel C."/>
            <person name="Chen W.J."/>
            <person name="Zahm M."/>
            <person name="Cabau C."/>
            <person name="Klopp C."/>
            <person name="Thompson A.W."/>
            <person name="Robinson-Rechavi M."/>
            <person name="Braasch I."/>
            <person name="Lecointre G."/>
            <person name="Bobe J."/>
            <person name="Postlethwait J.H."/>
            <person name="Berthelot C."/>
            <person name="Roest Crollius H."/>
            <person name="Guiguen Y."/>
        </authorList>
    </citation>
    <scope>NUCLEOTIDE SEQUENCE</scope>
    <source>
        <strain evidence="14">NC1722</strain>
    </source>
</reference>
<proteinExistence type="inferred from homology"/>
<dbReference type="PANTHER" id="PTHR11987:SF50">
    <property type="entry name" value="ALPHA-2,8-SIALYLTRANSFERASE 8F"/>
    <property type="match status" value="1"/>
</dbReference>
<keyword evidence="5 13" id="KW-0812">Transmembrane</keyword>
<dbReference type="Proteomes" id="UP001221898">
    <property type="component" value="Unassembled WGS sequence"/>
</dbReference>
<evidence type="ECO:0000256" key="2">
    <source>
        <dbReference type="ARBA" id="ARBA00006003"/>
    </source>
</evidence>
<keyword evidence="7 13" id="KW-1133">Transmembrane helix</keyword>
<evidence type="ECO:0000313" key="15">
    <source>
        <dbReference type="Proteomes" id="UP001221898"/>
    </source>
</evidence>
<evidence type="ECO:0000256" key="3">
    <source>
        <dbReference type="ARBA" id="ARBA00022676"/>
    </source>
</evidence>
<evidence type="ECO:0000256" key="8">
    <source>
        <dbReference type="ARBA" id="ARBA00023034"/>
    </source>
</evidence>
<dbReference type="InterPro" id="IPR038578">
    <property type="entry name" value="GT29-like_sf"/>
</dbReference>
<evidence type="ECO:0000256" key="5">
    <source>
        <dbReference type="ARBA" id="ARBA00022692"/>
    </source>
</evidence>
<accession>A0AAD7T5R4</accession>
<evidence type="ECO:0000256" key="1">
    <source>
        <dbReference type="ARBA" id="ARBA00004323"/>
    </source>
</evidence>
<sequence>MRGLKLLLKLLFILIWATCVTVSIWYVFGHGDVTPSNLSHLAQKNSVSGSSRTCSNCGKSTSVQDQLKKRYNHGWRKQEGNLITMRSQLISSCRGASKAIVTQANTPVGSQIEYDGEKKKPLRVTPSLFSIFSKEQPFKNFPWETCAMVGNGGILTNSSCGEEIDSAQFIIRCNLPPLGNGYTKDVGNKTNLVTANPSILLETFKGLTERRRPFVESMSSYGNSLLLLPAFSYSSNTAASLRALYTLQEFESPSRPVFFNPKYLSSLARFWRARGLKANRLSTGFIMVSLALELCTDVHLYGFWPFPSHPHGNRPLTNHYYDNQQGKKVHDMPTEFEQLLRLHERGVLRVHLGKCVSDPSAGIWISRCGTDAPGLTC</sequence>
<protein>
    <submittedName>
        <fullName evidence="14">Uncharacterized protein</fullName>
    </submittedName>
</protein>
<evidence type="ECO:0000256" key="9">
    <source>
        <dbReference type="ARBA" id="ARBA00023136"/>
    </source>
</evidence>
<dbReference type="CDD" id="cd23971">
    <property type="entry name" value="GT29_ST8SIA_mono"/>
    <property type="match status" value="1"/>
</dbReference>
<name>A0AAD7T5R4_9TELE</name>
<feature type="disulfide bond" evidence="12">
    <location>
        <begin position="146"/>
        <end position="295"/>
    </location>
</feature>
<keyword evidence="6" id="KW-0735">Signal-anchor</keyword>
<keyword evidence="4" id="KW-0808">Transferase</keyword>
<dbReference type="InterPro" id="IPR012163">
    <property type="entry name" value="Sialyl_trans"/>
</dbReference>
<dbReference type="GO" id="GO:0003828">
    <property type="term" value="F:alpha-N-acetylneuraminate alpha-2,8-sialyltransferase activity"/>
    <property type="evidence" value="ECO:0007669"/>
    <property type="project" value="TreeGrafter"/>
</dbReference>
<keyword evidence="10" id="KW-1015">Disulfide bond</keyword>
<evidence type="ECO:0000256" key="11">
    <source>
        <dbReference type="ARBA" id="ARBA00023180"/>
    </source>
</evidence>
<evidence type="ECO:0000256" key="10">
    <source>
        <dbReference type="ARBA" id="ARBA00023157"/>
    </source>
</evidence>
<keyword evidence="11" id="KW-0325">Glycoprotein</keyword>
<comment type="subcellular location">
    <subcellularLocation>
        <location evidence="1">Golgi apparatus membrane</location>
        <topology evidence="1">Single-pass type II membrane protein</topology>
    </subcellularLocation>
</comment>
<evidence type="ECO:0000256" key="13">
    <source>
        <dbReference type="SAM" id="Phobius"/>
    </source>
</evidence>
<feature type="transmembrane region" description="Helical" evidence="13">
    <location>
        <begin position="7"/>
        <end position="28"/>
    </location>
</feature>
<comment type="caution">
    <text evidence="14">The sequence shown here is derived from an EMBL/GenBank/DDBJ whole genome shotgun (WGS) entry which is preliminary data.</text>
</comment>
<dbReference type="PANTHER" id="PTHR11987">
    <property type="entry name" value="ALPHA-2,8-SIALYLTRANSFERASE"/>
    <property type="match status" value="1"/>
</dbReference>
<dbReference type="InterPro" id="IPR001675">
    <property type="entry name" value="Glyco_trans_29"/>
</dbReference>
<keyword evidence="15" id="KW-1185">Reference proteome</keyword>
<dbReference type="AlphaFoldDB" id="A0AAD7T5R4"/>
<dbReference type="PIRSF" id="PIRSF005557">
    <property type="entry name" value="Sialyl_trans"/>
    <property type="match status" value="1"/>
</dbReference>
<dbReference type="GO" id="GO:0000139">
    <property type="term" value="C:Golgi membrane"/>
    <property type="evidence" value="ECO:0007669"/>
    <property type="project" value="UniProtKB-SubCell"/>
</dbReference>
<evidence type="ECO:0000256" key="4">
    <source>
        <dbReference type="ARBA" id="ARBA00022679"/>
    </source>
</evidence>
<keyword evidence="3" id="KW-0328">Glycosyltransferase</keyword>
<dbReference type="Gene3D" id="3.90.1480.20">
    <property type="entry name" value="Glycosyl transferase family 29"/>
    <property type="match status" value="1"/>
</dbReference>
<keyword evidence="9 13" id="KW-0472">Membrane</keyword>
<gene>
    <name evidence="14" type="ORF">AAFF_G00051770</name>
</gene>
<evidence type="ECO:0000256" key="12">
    <source>
        <dbReference type="PIRSR" id="PIRSR005557-2"/>
    </source>
</evidence>
<dbReference type="EMBL" id="JAINUG010000013">
    <property type="protein sequence ID" value="KAJ8414307.1"/>
    <property type="molecule type" value="Genomic_DNA"/>
</dbReference>
<keyword evidence="8" id="KW-0333">Golgi apparatus</keyword>
<dbReference type="FunFam" id="3.90.1480.20:FF:000001">
    <property type="entry name" value="ST8 alpha-N-acetyl-neuraminide alpha-2,8-sialyltransferase 2"/>
    <property type="match status" value="1"/>
</dbReference>
<dbReference type="GO" id="GO:0006491">
    <property type="term" value="P:N-glycan processing"/>
    <property type="evidence" value="ECO:0007669"/>
    <property type="project" value="TreeGrafter"/>
</dbReference>
<evidence type="ECO:0000256" key="6">
    <source>
        <dbReference type="ARBA" id="ARBA00022968"/>
    </source>
</evidence>
<dbReference type="GO" id="GO:0009311">
    <property type="term" value="P:oligosaccharide metabolic process"/>
    <property type="evidence" value="ECO:0007669"/>
    <property type="project" value="TreeGrafter"/>
</dbReference>
<dbReference type="Pfam" id="PF00777">
    <property type="entry name" value="Glyco_transf_29"/>
    <property type="match status" value="1"/>
</dbReference>
<evidence type="ECO:0000313" key="14">
    <source>
        <dbReference type="EMBL" id="KAJ8414307.1"/>
    </source>
</evidence>
<dbReference type="InterPro" id="IPR050943">
    <property type="entry name" value="Glycosyltr_29_Sialyltrsf"/>
</dbReference>
<comment type="similarity">
    <text evidence="2">Belongs to the glycosyltransferase 29 family.</text>
</comment>
<evidence type="ECO:0000256" key="7">
    <source>
        <dbReference type="ARBA" id="ARBA00022989"/>
    </source>
</evidence>